<dbReference type="Proteomes" id="UP000077315">
    <property type="component" value="Unassembled WGS sequence"/>
</dbReference>
<accession>A0A163A1M5</accession>
<dbReference type="VEuPathDB" id="FungiDB:PHYBLDRAFT_70619"/>
<dbReference type="AlphaFoldDB" id="A0A163A1M5"/>
<sequence>MDRLKLQSLIIQTVRVYSTNYKELSTIISVTSQEVTWQQIQNKVVKVKLLVVMSSTKLDLDGALCLHKINYSFAVAILSKPNFSALWRMDTHLPYFVLTRPDQTRQYFILNEIFS</sequence>
<dbReference type="RefSeq" id="XP_018288501.1">
    <property type="nucleotide sequence ID" value="XM_018442306.1"/>
</dbReference>
<gene>
    <name evidence="1" type="ORF">PHYBLDRAFT_70619</name>
</gene>
<keyword evidence="2" id="KW-1185">Reference proteome</keyword>
<evidence type="ECO:0000313" key="1">
    <source>
        <dbReference type="EMBL" id="OAD70461.1"/>
    </source>
</evidence>
<name>A0A163A1M5_PHYB8</name>
<organism evidence="1 2">
    <name type="scientific">Phycomyces blakesleeanus (strain ATCC 8743b / DSM 1359 / FGSC 10004 / NBRC 33097 / NRRL 1555)</name>
    <dbReference type="NCBI Taxonomy" id="763407"/>
    <lineage>
        <taxon>Eukaryota</taxon>
        <taxon>Fungi</taxon>
        <taxon>Fungi incertae sedis</taxon>
        <taxon>Mucoromycota</taxon>
        <taxon>Mucoromycotina</taxon>
        <taxon>Mucoromycetes</taxon>
        <taxon>Mucorales</taxon>
        <taxon>Phycomycetaceae</taxon>
        <taxon>Phycomyces</taxon>
    </lineage>
</organism>
<proteinExistence type="predicted"/>
<reference evidence="2" key="1">
    <citation type="submission" date="2015-06" db="EMBL/GenBank/DDBJ databases">
        <title>Expansion of signal transduction pathways in fungi by whole-genome duplication.</title>
        <authorList>
            <consortium name="DOE Joint Genome Institute"/>
            <person name="Corrochano L.M."/>
            <person name="Kuo A."/>
            <person name="Marcet-Houben M."/>
            <person name="Polaino S."/>
            <person name="Salamov A."/>
            <person name="Villalobos J.M."/>
            <person name="Alvarez M.I."/>
            <person name="Avalos J."/>
            <person name="Benito E.P."/>
            <person name="Benoit I."/>
            <person name="Burger G."/>
            <person name="Camino L.P."/>
            <person name="Canovas D."/>
            <person name="Cerda-Olmedo E."/>
            <person name="Cheng J.-F."/>
            <person name="Dominguez A."/>
            <person name="Elias M."/>
            <person name="Eslava A.P."/>
            <person name="Glaser F."/>
            <person name="Grimwood J."/>
            <person name="Gutierrez G."/>
            <person name="Heitman J."/>
            <person name="Henrissat B."/>
            <person name="Iturriaga E.A."/>
            <person name="Lang B.F."/>
            <person name="Lavin J.L."/>
            <person name="Lee S."/>
            <person name="Li W."/>
            <person name="Lindquist E."/>
            <person name="Lopez-Garcia S."/>
            <person name="Luque E.M."/>
            <person name="Marcos A.T."/>
            <person name="Martin J."/>
            <person name="McCluskey K."/>
            <person name="Medina H.R."/>
            <person name="Miralles-Duran A."/>
            <person name="Miyazaki A."/>
            <person name="Munoz-Torres E."/>
            <person name="Oguiza J.A."/>
            <person name="Ohm R."/>
            <person name="Olmedo M."/>
            <person name="Orejas M."/>
            <person name="Ortiz-Castellanos L."/>
            <person name="Pisabarro A.G."/>
            <person name="Rodriguez-Romero J."/>
            <person name="Ruiz-Herrera J."/>
            <person name="Ruiz-Vazquez R."/>
            <person name="Sanz C."/>
            <person name="Schackwitz W."/>
            <person name="Schmutz J."/>
            <person name="Shahriari M."/>
            <person name="Shelest E."/>
            <person name="Silva-Franco F."/>
            <person name="Soanes D."/>
            <person name="Syed K."/>
            <person name="Tagua V.G."/>
            <person name="Talbot N.J."/>
            <person name="Thon M."/>
            <person name="De vries R.P."/>
            <person name="Wiebenga A."/>
            <person name="Yadav J.S."/>
            <person name="Braun E.L."/>
            <person name="Baker S."/>
            <person name="Garre V."/>
            <person name="Horwitz B."/>
            <person name="Torres-Martinez S."/>
            <person name="Idnurm A."/>
            <person name="Herrera-Estrella A."/>
            <person name="Gabaldon T."/>
            <person name="Grigoriev I.V."/>
        </authorList>
    </citation>
    <scope>NUCLEOTIDE SEQUENCE [LARGE SCALE GENOMIC DNA]</scope>
    <source>
        <strain evidence="2">NRRL 1555(-)</strain>
    </source>
</reference>
<evidence type="ECO:0000313" key="2">
    <source>
        <dbReference type="Proteomes" id="UP000077315"/>
    </source>
</evidence>
<dbReference type="InParanoid" id="A0A163A1M5"/>
<protein>
    <submittedName>
        <fullName evidence="1">Uncharacterized protein</fullName>
    </submittedName>
</protein>
<dbReference type="GeneID" id="29003212"/>
<dbReference type="EMBL" id="KV440988">
    <property type="protein sequence ID" value="OAD70461.1"/>
    <property type="molecule type" value="Genomic_DNA"/>
</dbReference>